<evidence type="ECO:0000256" key="1">
    <source>
        <dbReference type="SAM" id="MobiDB-lite"/>
    </source>
</evidence>
<keyword evidence="3" id="KW-1185">Reference proteome</keyword>
<dbReference type="CDD" id="cd06257">
    <property type="entry name" value="DnaJ"/>
    <property type="match status" value="1"/>
</dbReference>
<feature type="region of interest" description="Disordered" evidence="1">
    <location>
        <begin position="210"/>
        <end position="233"/>
    </location>
</feature>
<dbReference type="OrthoDB" id="445639at2759"/>
<comment type="caution">
    <text evidence="2">The sequence shown here is derived from an EMBL/GenBank/DDBJ whole genome shotgun (WGS) entry which is preliminary data.</text>
</comment>
<name>A0A812WMD6_SYMPI</name>
<gene>
    <name evidence="2" type="ORF">SPIL2461_LOCUS18866</name>
</gene>
<accession>A0A812WMD6</accession>
<dbReference type="SUPFAM" id="SSF46565">
    <property type="entry name" value="Chaperone J-domain"/>
    <property type="match status" value="1"/>
</dbReference>
<sequence length="327" mass="36479">EEFLTSCNSSWSSRDRTSALRKLGRIGVSNVAELLRLEQDGLLNNMLAAAGERRFSPETLASIRMAGTAEEDSEQDILEEFAQLLSDCVCVDRTTSPAAASHERSGRHTADGLFRRQVNRGLAYIDQAAKEVHMRNEHLSRCLEEVQVDISRIADRMQAARRERERGRAATSAAASRMFAEPAMGKQSFYAPRAAEPPVRPAASRTYFSTYARASSPRTKTSSRKSGLEGESPRCARAAQEGFRFGGWQPPSRPLSETTSIRKPDQILQDSVRAQLASLKHESKADQKAAVKRLLVQWHPDRNPESQKTATEIFQFIQEEKDKMLGL</sequence>
<evidence type="ECO:0008006" key="4">
    <source>
        <dbReference type="Google" id="ProtNLM"/>
    </source>
</evidence>
<organism evidence="2 3">
    <name type="scientific">Symbiodinium pilosum</name>
    <name type="common">Dinoflagellate</name>
    <dbReference type="NCBI Taxonomy" id="2952"/>
    <lineage>
        <taxon>Eukaryota</taxon>
        <taxon>Sar</taxon>
        <taxon>Alveolata</taxon>
        <taxon>Dinophyceae</taxon>
        <taxon>Suessiales</taxon>
        <taxon>Symbiodiniaceae</taxon>
        <taxon>Symbiodinium</taxon>
    </lineage>
</organism>
<proteinExistence type="predicted"/>
<protein>
    <recommendedName>
        <fullName evidence="4">J domain-containing protein</fullName>
    </recommendedName>
</protein>
<dbReference type="EMBL" id="CAJNIZ010044122">
    <property type="protein sequence ID" value="CAE7678908.1"/>
    <property type="molecule type" value="Genomic_DNA"/>
</dbReference>
<dbReference type="Gene3D" id="1.10.287.110">
    <property type="entry name" value="DnaJ domain"/>
    <property type="match status" value="1"/>
</dbReference>
<dbReference type="AlphaFoldDB" id="A0A812WMD6"/>
<dbReference type="InterPro" id="IPR036869">
    <property type="entry name" value="J_dom_sf"/>
</dbReference>
<dbReference type="InterPro" id="IPR001623">
    <property type="entry name" value="DnaJ_domain"/>
</dbReference>
<feature type="non-terminal residue" evidence="2">
    <location>
        <position position="1"/>
    </location>
</feature>
<dbReference type="Proteomes" id="UP000649617">
    <property type="component" value="Unassembled WGS sequence"/>
</dbReference>
<evidence type="ECO:0000313" key="3">
    <source>
        <dbReference type="Proteomes" id="UP000649617"/>
    </source>
</evidence>
<evidence type="ECO:0000313" key="2">
    <source>
        <dbReference type="EMBL" id="CAE7678908.1"/>
    </source>
</evidence>
<reference evidence="2" key="1">
    <citation type="submission" date="2021-02" db="EMBL/GenBank/DDBJ databases">
        <authorList>
            <person name="Dougan E. K."/>
            <person name="Rhodes N."/>
            <person name="Thang M."/>
            <person name="Chan C."/>
        </authorList>
    </citation>
    <scope>NUCLEOTIDE SEQUENCE</scope>
</reference>